<keyword evidence="1" id="KW-1277">Toxin-antitoxin system</keyword>
<dbReference type="AlphaFoldDB" id="A0A9E7THI4"/>
<organism evidence="2 3">
    <name type="scientific">Methanoplanus endosymbiosus</name>
    <dbReference type="NCBI Taxonomy" id="33865"/>
    <lineage>
        <taxon>Archaea</taxon>
        <taxon>Methanobacteriati</taxon>
        <taxon>Methanobacteriota</taxon>
        <taxon>Stenosarchaea group</taxon>
        <taxon>Methanomicrobia</taxon>
        <taxon>Methanomicrobiales</taxon>
        <taxon>Methanomicrobiaceae</taxon>
        <taxon>Methanoplanus</taxon>
    </lineage>
</organism>
<proteinExistence type="predicted"/>
<gene>
    <name evidence="2" type="ORF">L6E24_02400</name>
</gene>
<dbReference type="InterPro" id="IPR003847">
    <property type="entry name" value="Put_antitoxin"/>
</dbReference>
<dbReference type="GeneID" id="74306509"/>
<protein>
    <recommendedName>
        <fullName evidence="4">Antitoxin</fullName>
    </recommendedName>
</protein>
<accession>A0A9E7THI4</accession>
<dbReference type="Pfam" id="PF02697">
    <property type="entry name" value="VAPB_antitox"/>
    <property type="match status" value="1"/>
</dbReference>
<evidence type="ECO:0000313" key="3">
    <source>
        <dbReference type="Proteomes" id="UP001060368"/>
    </source>
</evidence>
<keyword evidence="3" id="KW-1185">Reference proteome</keyword>
<dbReference type="Proteomes" id="UP001060368">
    <property type="component" value="Chromosome"/>
</dbReference>
<evidence type="ECO:0000256" key="1">
    <source>
        <dbReference type="ARBA" id="ARBA00022649"/>
    </source>
</evidence>
<evidence type="ECO:0000313" key="2">
    <source>
        <dbReference type="EMBL" id="UUX92997.1"/>
    </source>
</evidence>
<evidence type="ECO:0008006" key="4">
    <source>
        <dbReference type="Google" id="ProtNLM"/>
    </source>
</evidence>
<sequence length="72" mass="8305">MTTKAVNLSEEAYNRLNKLKLNEKESLSNVILRVTPRFKSSDEAIEAYEKKRKGDYISDEEAERILSLGKNE</sequence>
<reference evidence="2" key="1">
    <citation type="submission" date="2022-04" db="EMBL/GenBank/DDBJ databases">
        <title>Complete genome of Methanoplanus endosymbiosus DSM 3599.</title>
        <authorList>
            <person name="Chen S.-C."/>
            <person name="You Y.-T."/>
            <person name="Zhou Y.-Z."/>
            <person name="Lai M.-C."/>
        </authorList>
    </citation>
    <scope>NUCLEOTIDE SEQUENCE</scope>
    <source>
        <strain evidence="2">DSM 3599</strain>
    </source>
</reference>
<dbReference type="EMBL" id="CP096115">
    <property type="protein sequence ID" value="UUX92997.1"/>
    <property type="molecule type" value="Genomic_DNA"/>
</dbReference>
<dbReference type="KEGG" id="mend:L6E24_02400"/>
<name>A0A9E7THI4_9EURY</name>
<dbReference type="RefSeq" id="WP_257743138.1">
    <property type="nucleotide sequence ID" value="NZ_CP096115.1"/>
</dbReference>